<organism evidence="1">
    <name type="scientific">Borrelia turicatae (strain 91E135)</name>
    <dbReference type="NCBI Taxonomy" id="314724"/>
    <lineage>
        <taxon>Bacteria</taxon>
        <taxon>Pseudomonadati</taxon>
        <taxon>Spirochaetota</taxon>
        <taxon>Spirochaetia</taxon>
        <taxon>Spirochaetales</taxon>
        <taxon>Borreliaceae</taxon>
        <taxon>Borrelia</taxon>
    </lineage>
</organism>
<gene>
    <name evidence="1" type="ORF">BTA004c</name>
</gene>
<dbReference type="AlphaFoldDB" id="A0A0R9QCE5"/>
<reference evidence="1" key="3">
    <citation type="submission" date="2015-06" db="EMBL/GenBank/DDBJ databases">
        <authorList>
            <person name="Hoefler B.C."/>
            <person name="Straight P.D."/>
        </authorList>
    </citation>
    <scope>NUCLEOTIDE SEQUENCE</scope>
    <source>
        <strain evidence="1">91E135</strain>
        <plasmid evidence="1">lp150</plasmid>
    </source>
</reference>
<evidence type="ECO:0000313" key="1">
    <source>
        <dbReference type="EMBL" id="ALC78590.1"/>
    </source>
</evidence>
<geneLocation type="plasmid" evidence="1">
    <name>lp150</name>
</geneLocation>
<name>A0A0R9QCE5_BORT9</name>
<protein>
    <submittedName>
        <fullName evidence="1">Uncharacterized protein</fullName>
    </submittedName>
</protein>
<sequence length="39" mass="4593">MRNMLTEHLVVEDVDEKELTHFNEKVYVILTSFHFAVAS</sequence>
<dbReference type="EMBL" id="HM008710">
    <property type="protein sequence ID" value="ALC78590.1"/>
    <property type="molecule type" value="Genomic_DNA"/>
</dbReference>
<reference evidence="1" key="2">
    <citation type="journal article" date="2013" name="J. Bacteriol.">
        <title>Large linear plasmids of Borrelia species that cause relapsing fever.</title>
        <authorList>
            <person name="Miller S.C."/>
            <person name="Porcella S.F."/>
            <person name="Raffel S.J."/>
            <person name="Schwan T.G."/>
            <person name="Barbour A.G."/>
        </authorList>
    </citation>
    <scope>NUCLEOTIDE SEQUENCE</scope>
    <source>
        <strain evidence="1">91E135</strain>
        <plasmid evidence="1">lp150</plasmid>
    </source>
</reference>
<accession>A0A0R9QCE5</accession>
<reference evidence="1" key="1">
    <citation type="submission" date="2012-01" db="EMBL/GenBank/DDBJ databases">
        <authorList>
            <person name="Wikstroem N."/>
        </authorList>
    </citation>
    <scope>NUCLEOTIDE SEQUENCE</scope>
    <source>
        <strain evidence="1">91E135</strain>
        <plasmid evidence="1">lp150</plasmid>
    </source>
</reference>
<proteinExistence type="predicted"/>
<keyword evidence="1" id="KW-0614">Plasmid</keyword>